<dbReference type="Pfam" id="PF00204">
    <property type="entry name" value="DNA_gyraseB"/>
    <property type="match status" value="1"/>
</dbReference>
<gene>
    <name evidence="10 12" type="primary">gyrB</name>
    <name evidence="12" type="ORF">GTC6_13195</name>
</gene>
<protein>
    <recommendedName>
        <fullName evidence="10">DNA gyrase subunit B</fullName>
        <ecNumber evidence="10">5.6.2.2</ecNumber>
    </recommendedName>
</protein>
<dbReference type="Gene3D" id="3.30.230.10">
    <property type="match status" value="1"/>
</dbReference>
<dbReference type="Proteomes" id="UP000013569">
    <property type="component" value="Unassembled WGS sequence"/>
</dbReference>
<evidence type="ECO:0000256" key="8">
    <source>
        <dbReference type="ARBA" id="ARBA00023125"/>
    </source>
</evidence>
<evidence type="ECO:0000256" key="1">
    <source>
        <dbReference type="ARBA" id="ARBA00000185"/>
    </source>
</evidence>
<dbReference type="SUPFAM" id="SSF54211">
    <property type="entry name" value="Ribosomal protein S5 domain 2-like"/>
    <property type="match status" value="1"/>
</dbReference>
<dbReference type="Pfam" id="PF01751">
    <property type="entry name" value="Toprim"/>
    <property type="match status" value="1"/>
</dbReference>
<dbReference type="InterPro" id="IPR006171">
    <property type="entry name" value="TOPRIM_dom"/>
</dbReference>
<dbReference type="NCBIfam" id="NF004189">
    <property type="entry name" value="PRK05644.1"/>
    <property type="match status" value="1"/>
</dbReference>
<evidence type="ECO:0000256" key="6">
    <source>
        <dbReference type="ARBA" id="ARBA00022842"/>
    </source>
</evidence>
<evidence type="ECO:0000256" key="5">
    <source>
        <dbReference type="ARBA" id="ARBA00022840"/>
    </source>
</evidence>
<dbReference type="SMART" id="SM00433">
    <property type="entry name" value="TOP2c"/>
    <property type="match status" value="1"/>
</dbReference>
<feature type="binding site" evidence="10">
    <location>
        <position position="545"/>
    </location>
    <ligand>
        <name>Mg(2+)</name>
        <dbReference type="ChEBI" id="CHEBI:18420"/>
        <label>2</label>
    </ligand>
</feature>
<dbReference type="PRINTS" id="PR01159">
    <property type="entry name" value="DNAGYRASEB"/>
</dbReference>
<feature type="binding site" evidence="10">
    <location>
        <position position="545"/>
    </location>
    <ligand>
        <name>Mg(2+)</name>
        <dbReference type="ChEBI" id="CHEBI:18420"/>
        <label>1</label>
        <note>catalytic</note>
    </ligand>
</feature>
<comment type="function">
    <text evidence="10">A type II topoisomerase that negatively supercoils closed circular double-stranded (ds) DNA in an ATP-dependent manner to modulate DNA topology and maintain chromosomes in an underwound state. Negative supercoiling favors strand separation, and DNA replication, transcription, recombination and repair, all of which involve strand separation. Also able to catalyze the interconversion of other topological isomers of dsDNA rings, including catenanes and knotted rings. Type II topoisomerases break and join 2 DNA strands simultaneously in an ATP-dependent manner.</text>
</comment>
<dbReference type="InterPro" id="IPR014721">
    <property type="entry name" value="Ribsml_uS5_D2-typ_fold_subgr"/>
</dbReference>
<feature type="binding site" evidence="10">
    <location>
        <position position="547"/>
    </location>
    <ligand>
        <name>Mg(2+)</name>
        <dbReference type="ChEBI" id="CHEBI:18420"/>
        <label>2</label>
    </ligand>
</feature>
<dbReference type="Pfam" id="PF00986">
    <property type="entry name" value="DNA_gyraseB_C"/>
    <property type="match status" value="1"/>
</dbReference>
<feature type="binding site" evidence="10">
    <location>
        <position position="472"/>
    </location>
    <ligand>
        <name>Mg(2+)</name>
        <dbReference type="ChEBI" id="CHEBI:18420"/>
        <label>1</label>
        <note>catalytic</note>
    </ligand>
</feature>
<evidence type="ECO:0000256" key="3">
    <source>
        <dbReference type="ARBA" id="ARBA00022723"/>
    </source>
</evidence>
<dbReference type="InterPro" id="IPR013506">
    <property type="entry name" value="Topo_IIA_bsu_dom2"/>
</dbReference>
<comment type="subunit">
    <text evidence="10">Heterotetramer, composed of two GyrA and two GyrB chains. In the heterotetramer, GyrA contains the active site tyrosine that forms a transient covalent intermediate with DNA, while GyrB binds cofactors and catalyzes ATP hydrolysis.</text>
</comment>
<keyword evidence="7 10" id="KW-0799">Topoisomerase</keyword>
<dbReference type="InterPro" id="IPR000565">
    <property type="entry name" value="Topo_IIA_B"/>
</dbReference>
<reference evidence="12 13" key="1">
    <citation type="journal article" date="2013" name="Genome Announc.">
        <title>Draft Genome Sequence of a Benzothiophene-Desulfurizing Bacterium, Gordona terrae Strain C-6.</title>
        <authorList>
            <person name="Wang W."/>
            <person name="Ma T."/>
            <person name="Ren Y."/>
            <person name="Li G."/>
        </authorList>
    </citation>
    <scope>NUCLEOTIDE SEQUENCE [LARGE SCALE GENOMIC DNA]</scope>
    <source>
        <strain evidence="12 13">C-6</strain>
    </source>
</reference>
<dbReference type="FunFam" id="3.40.50.670:FF:000002">
    <property type="entry name" value="DNA gyrase subunit B"/>
    <property type="match status" value="1"/>
</dbReference>
<dbReference type="HAMAP" id="MF_01898">
    <property type="entry name" value="GyrB"/>
    <property type="match status" value="1"/>
</dbReference>
<dbReference type="GO" id="GO:0005524">
    <property type="term" value="F:ATP binding"/>
    <property type="evidence" value="ECO:0007669"/>
    <property type="project" value="UniProtKB-UniRule"/>
</dbReference>
<dbReference type="InterPro" id="IPR013760">
    <property type="entry name" value="Topo_IIA-like_dom_sf"/>
</dbReference>
<dbReference type="PANTHER" id="PTHR45866">
    <property type="entry name" value="DNA GYRASE/TOPOISOMERASE SUBUNIT B"/>
    <property type="match status" value="1"/>
</dbReference>
<dbReference type="PROSITE" id="PS00177">
    <property type="entry name" value="TOPOISOMERASE_II"/>
    <property type="match status" value="1"/>
</dbReference>
<feature type="site" description="Interaction with DNA" evidence="10">
    <location>
        <position position="497"/>
    </location>
</feature>
<evidence type="ECO:0000256" key="9">
    <source>
        <dbReference type="ARBA" id="ARBA00023235"/>
    </source>
</evidence>
<keyword evidence="8" id="KW-0238">DNA-binding</keyword>
<dbReference type="GO" id="GO:0006265">
    <property type="term" value="P:DNA topological change"/>
    <property type="evidence" value="ECO:0007669"/>
    <property type="project" value="UniProtKB-UniRule"/>
</dbReference>
<dbReference type="EMBL" id="AQPW01000014">
    <property type="protein sequence ID" value="EON32318.1"/>
    <property type="molecule type" value="Genomic_DNA"/>
</dbReference>
<dbReference type="GO" id="GO:0005694">
    <property type="term" value="C:chromosome"/>
    <property type="evidence" value="ECO:0007669"/>
    <property type="project" value="InterPro"/>
</dbReference>
<keyword evidence="5 10" id="KW-0067">ATP-binding</keyword>
<dbReference type="SUPFAM" id="SSF56719">
    <property type="entry name" value="Type II DNA topoisomerase"/>
    <property type="match status" value="1"/>
</dbReference>
<dbReference type="Gene3D" id="3.40.50.670">
    <property type="match status" value="1"/>
</dbReference>
<keyword evidence="10" id="KW-0963">Cytoplasm</keyword>
<comment type="subcellular location">
    <subcellularLocation>
        <location evidence="10">Cytoplasm</location>
    </subcellularLocation>
</comment>
<comment type="catalytic activity">
    <reaction evidence="1 10">
        <text>ATP-dependent breakage, passage and rejoining of double-stranded DNA.</text>
        <dbReference type="EC" id="5.6.2.2"/>
    </reaction>
</comment>
<dbReference type="PANTHER" id="PTHR45866:SF1">
    <property type="entry name" value="DNA GYRASE SUBUNIT B, MITOCHONDRIAL"/>
    <property type="match status" value="1"/>
</dbReference>
<keyword evidence="4 10" id="KW-0547">Nucleotide-binding</keyword>
<dbReference type="EC" id="5.6.2.2" evidence="10"/>
<evidence type="ECO:0000256" key="4">
    <source>
        <dbReference type="ARBA" id="ARBA00022741"/>
    </source>
</evidence>
<sequence length="688" mass="75586">MADTSDTGPKKNKKKPSEYGADSINILEGLEAVRKRPGMYIGSTGERGLHHLIWEVVDNSVDEAMAGFASRVDVTLLADGGVQVVDDGRGIPTGMHRTGVPTVEVVMTQLHAGGKFDSDAYAVSGGLHGVGISVVNALSTKVELEIQNDGFHWEQTYNYAKPGALEKGSPTRKTGTTVRFWPDPEIFTETTRFNAETVARRLQEMAFLNKGLTITLTDQRPQAIEAPGDADGDEESTLTEAAEEIKSEEEKAAAAAKPKTRTYHYPDGLVDYIKHLNRTKQSIHTTVVGFTGQGTGHEVEVAMQWNAGYSESVHTFANTINTHEGGTHEEGFRAALTLTVNKYAVDKKLIKDKKEDRLSGDDIREGLAAVISVKVGDPQFEGQTKTKLGNTEVKGFVQRVCSEHLGHWLEANPAEAKTIIKKIVESQRARMAARNARDLVRRKTATDIGGLPGKLADCRSNDPGKCEVYIVEGDSAGGSAKSGRDSMYQAILPLRGKIINVEKARIDRVLKNTEVQSIITAFGTGIHDEFDISKLRYHKIVLMADADVDGQHISTLLLTLLFRFMRPLIEHGHVYLAMPPLYKLKWQKSAPEFAYSDRERDGLLEAGRAAGKKINTEDGIQRYKGLGEMNAKELWETTMDPAVRVLRQVTLDDAAAADELFSILMGEDVAARRSFIARNAKDVRFLDV</sequence>
<evidence type="ECO:0000313" key="13">
    <source>
        <dbReference type="Proteomes" id="UP000013569"/>
    </source>
</evidence>
<dbReference type="GO" id="GO:0005737">
    <property type="term" value="C:cytoplasm"/>
    <property type="evidence" value="ECO:0007669"/>
    <property type="project" value="UniProtKB-SubCell"/>
</dbReference>
<dbReference type="FunFam" id="3.30.565.10:FF:000002">
    <property type="entry name" value="DNA gyrase subunit B"/>
    <property type="match status" value="1"/>
</dbReference>
<dbReference type="RefSeq" id="WP_010843053.1">
    <property type="nucleotide sequence ID" value="NZ_AQPW01000014.1"/>
</dbReference>
<dbReference type="Gene3D" id="3.30.565.10">
    <property type="entry name" value="Histidine kinase-like ATPase, C-terminal domain"/>
    <property type="match status" value="1"/>
</dbReference>
<evidence type="ECO:0000259" key="11">
    <source>
        <dbReference type="PROSITE" id="PS50880"/>
    </source>
</evidence>
<dbReference type="InterPro" id="IPR020568">
    <property type="entry name" value="Ribosomal_Su5_D2-typ_SF"/>
</dbReference>
<evidence type="ECO:0000256" key="2">
    <source>
        <dbReference type="ARBA" id="ARBA00010708"/>
    </source>
</evidence>
<dbReference type="Pfam" id="PF02518">
    <property type="entry name" value="HATPase_c"/>
    <property type="match status" value="1"/>
</dbReference>
<dbReference type="GO" id="GO:0034335">
    <property type="term" value="F:DNA negative supercoiling activity"/>
    <property type="evidence" value="ECO:0007669"/>
    <property type="project" value="UniProtKB-ARBA"/>
</dbReference>
<keyword evidence="3 10" id="KW-0479">Metal-binding</keyword>
<evidence type="ECO:0000256" key="7">
    <source>
        <dbReference type="ARBA" id="ARBA00023029"/>
    </source>
</evidence>
<evidence type="ECO:0000313" key="12">
    <source>
        <dbReference type="EMBL" id="EON32318.1"/>
    </source>
</evidence>
<dbReference type="InterPro" id="IPR018522">
    <property type="entry name" value="TopoIIA_CS"/>
</dbReference>
<dbReference type="GO" id="GO:0003677">
    <property type="term" value="F:DNA binding"/>
    <property type="evidence" value="ECO:0007669"/>
    <property type="project" value="UniProtKB-KW"/>
</dbReference>
<dbReference type="CDD" id="cd16928">
    <property type="entry name" value="HATPase_GyrB-like"/>
    <property type="match status" value="1"/>
</dbReference>
<comment type="miscellaneous">
    <text evidence="10">Few gyrases are as efficient as E.coli at forming negative supercoils. Not all organisms have 2 type II topoisomerases; in organisms with a single type II topoisomerase this enzyme also has to decatenate newly replicated chromosomes.</text>
</comment>
<dbReference type="PRINTS" id="PR00418">
    <property type="entry name" value="TPI2FAMILY"/>
</dbReference>
<feature type="domain" description="Toprim" evidence="11">
    <location>
        <begin position="466"/>
        <end position="580"/>
    </location>
</feature>
<dbReference type="FunFam" id="3.30.230.10:FF:000005">
    <property type="entry name" value="DNA gyrase subunit B"/>
    <property type="match status" value="1"/>
</dbReference>
<dbReference type="InterPro" id="IPR013759">
    <property type="entry name" value="Topo_IIA_B_C"/>
</dbReference>
<name>R7Y8I7_9ACTN</name>
<comment type="similarity">
    <text evidence="2 10">Belongs to the type II topoisomerase GyrB family.</text>
</comment>
<dbReference type="InterPro" id="IPR003594">
    <property type="entry name" value="HATPase_dom"/>
</dbReference>
<dbReference type="InterPro" id="IPR011557">
    <property type="entry name" value="GyrB"/>
</dbReference>
<organism evidence="12 13">
    <name type="scientific">Gordonia terrae C-6</name>
    <dbReference type="NCBI Taxonomy" id="1316928"/>
    <lineage>
        <taxon>Bacteria</taxon>
        <taxon>Bacillati</taxon>
        <taxon>Actinomycetota</taxon>
        <taxon>Actinomycetes</taxon>
        <taxon>Mycobacteriales</taxon>
        <taxon>Gordoniaceae</taxon>
        <taxon>Gordonia</taxon>
    </lineage>
</organism>
<proteinExistence type="inferred from homology"/>
<keyword evidence="9 10" id="KW-0413">Isomerase</keyword>
<evidence type="ECO:0000256" key="10">
    <source>
        <dbReference type="HAMAP-Rule" id="MF_01898"/>
    </source>
</evidence>
<dbReference type="InterPro" id="IPR036890">
    <property type="entry name" value="HATPase_C_sf"/>
</dbReference>
<dbReference type="NCBIfam" id="TIGR01059">
    <property type="entry name" value="gyrB"/>
    <property type="match status" value="1"/>
</dbReference>
<comment type="caution">
    <text evidence="12">The sequence shown here is derived from an EMBL/GenBank/DDBJ whole genome shotgun (WGS) entry which is preliminary data.</text>
</comment>
<accession>R7Y8I7</accession>
<feature type="site" description="Interaction with DNA" evidence="10">
    <location>
        <position position="500"/>
    </location>
</feature>
<dbReference type="SUPFAM" id="SSF55874">
    <property type="entry name" value="ATPase domain of HSP90 chaperone/DNA topoisomerase II/histidine kinase"/>
    <property type="match status" value="1"/>
</dbReference>
<comment type="cofactor">
    <cofactor evidence="10">
        <name>Mg(2+)</name>
        <dbReference type="ChEBI" id="CHEBI:18420"/>
    </cofactor>
    <cofactor evidence="10">
        <name>Mn(2+)</name>
        <dbReference type="ChEBI" id="CHEBI:29035"/>
    </cofactor>
    <cofactor evidence="10">
        <name>Ca(2+)</name>
        <dbReference type="ChEBI" id="CHEBI:29108"/>
    </cofactor>
    <text evidence="10">Binds two Mg(2+) per subunit. The magnesium ions form salt bridges with both the protein and the DNA. Can also accept other divalent metal cations, such as Mn(2+) or Ca(2+).</text>
</comment>
<dbReference type="GO" id="GO:0046872">
    <property type="term" value="F:metal ion binding"/>
    <property type="evidence" value="ECO:0007669"/>
    <property type="project" value="UniProtKB-KW"/>
</dbReference>
<dbReference type="AlphaFoldDB" id="R7Y8I7"/>
<dbReference type="InterPro" id="IPR001241">
    <property type="entry name" value="Topo_IIA"/>
</dbReference>
<dbReference type="OrthoDB" id="9802808at2"/>
<dbReference type="CDD" id="cd00822">
    <property type="entry name" value="TopoII_Trans_DNA_gyrase"/>
    <property type="match status" value="1"/>
</dbReference>
<dbReference type="SMART" id="SM00387">
    <property type="entry name" value="HATPase_c"/>
    <property type="match status" value="1"/>
</dbReference>
<keyword evidence="6 10" id="KW-0460">Magnesium</keyword>
<dbReference type="InterPro" id="IPR002288">
    <property type="entry name" value="DNA_gyrase_B_C"/>
</dbReference>
<dbReference type="GO" id="GO:0006261">
    <property type="term" value="P:DNA-templated DNA replication"/>
    <property type="evidence" value="ECO:0007669"/>
    <property type="project" value="UniProtKB-UniRule"/>
</dbReference>
<dbReference type="PROSITE" id="PS50880">
    <property type="entry name" value="TOPRIM"/>
    <property type="match status" value="1"/>
</dbReference>
<dbReference type="PATRIC" id="fig|1316928.3.peg.2657"/>